<dbReference type="InterPro" id="IPR000504">
    <property type="entry name" value="RRM_dom"/>
</dbReference>
<feature type="domain" description="RRM" evidence="4">
    <location>
        <begin position="40"/>
        <end position="118"/>
    </location>
</feature>
<reference evidence="6" key="2">
    <citation type="submission" date="2023-04" db="EMBL/GenBank/DDBJ databases">
        <authorList>
            <person name="Bruccoleri R.E."/>
            <person name="Oakeley E.J."/>
            <person name="Faust A.-M."/>
            <person name="Dessus-Babus S."/>
            <person name="Altorfer M."/>
            <person name="Burckhardt D."/>
            <person name="Oertli M."/>
            <person name="Naumann U."/>
            <person name="Petersen F."/>
            <person name="Wong J."/>
        </authorList>
    </citation>
    <scope>NUCLEOTIDE SEQUENCE</scope>
    <source>
        <strain evidence="6">GSM-AAB239-AS_SAM_17_03QT</strain>
        <tissue evidence="6">Leaf</tissue>
    </source>
</reference>
<dbReference type="GO" id="GO:0003723">
    <property type="term" value="F:RNA binding"/>
    <property type="evidence" value="ECO:0007669"/>
    <property type="project" value="UniProtKB-UniRule"/>
</dbReference>
<dbReference type="PROSITE" id="PS50102">
    <property type="entry name" value="RRM"/>
    <property type="match status" value="1"/>
</dbReference>
<keyword evidence="7" id="KW-1185">Reference proteome</keyword>
<dbReference type="InterPro" id="IPR048289">
    <property type="entry name" value="RRM2_NsCP33-like"/>
</dbReference>
<dbReference type="InterPro" id="IPR052462">
    <property type="entry name" value="SLIRP/GR-RBP-like"/>
</dbReference>
<name>A0AAX6HYT7_IRIPA</name>
<feature type="compositionally biased region" description="Gly residues" evidence="3">
    <location>
        <begin position="121"/>
        <end position="157"/>
    </location>
</feature>
<evidence type="ECO:0000259" key="4">
    <source>
        <dbReference type="PROSITE" id="PS50102"/>
    </source>
</evidence>
<accession>A0AAX6HYT7</accession>
<organism evidence="6 7">
    <name type="scientific">Iris pallida</name>
    <name type="common">Sweet iris</name>
    <dbReference type="NCBI Taxonomy" id="29817"/>
    <lineage>
        <taxon>Eukaryota</taxon>
        <taxon>Viridiplantae</taxon>
        <taxon>Streptophyta</taxon>
        <taxon>Embryophyta</taxon>
        <taxon>Tracheophyta</taxon>
        <taxon>Spermatophyta</taxon>
        <taxon>Magnoliopsida</taxon>
        <taxon>Liliopsida</taxon>
        <taxon>Asparagales</taxon>
        <taxon>Iridaceae</taxon>
        <taxon>Iridoideae</taxon>
        <taxon>Irideae</taxon>
        <taxon>Iris</taxon>
    </lineage>
</organism>
<dbReference type="EMBL" id="JANAVB010011399">
    <property type="protein sequence ID" value="KAJ6837166.1"/>
    <property type="molecule type" value="Genomic_DNA"/>
</dbReference>
<comment type="caution">
    <text evidence="6">The sequence shown here is derived from an EMBL/GenBank/DDBJ whole genome shotgun (WGS) entry which is preliminary data.</text>
</comment>
<reference evidence="6" key="1">
    <citation type="journal article" date="2023" name="GigaByte">
        <title>Genome assembly of the bearded iris, Iris pallida Lam.</title>
        <authorList>
            <person name="Bruccoleri R.E."/>
            <person name="Oakeley E.J."/>
            <person name="Faust A.M.E."/>
            <person name="Altorfer M."/>
            <person name="Dessus-Babus S."/>
            <person name="Burckhardt D."/>
            <person name="Oertli M."/>
            <person name="Naumann U."/>
            <person name="Petersen F."/>
            <person name="Wong J."/>
        </authorList>
    </citation>
    <scope>NUCLEOTIDE SEQUENCE</scope>
    <source>
        <strain evidence="6">GSM-AAB239-AS_SAM_17_03QT</strain>
    </source>
</reference>
<evidence type="ECO:0000256" key="1">
    <source>
        <dbReference type="ARBA" id="ARBA00022884"/>
    </source>
</evidence>
<evidence type="ECO:0000313" key="7">
    <source>
        <dbReference type="Proteomes" id="UP001140949"/>
    </source>
</evidence>
<evidence type="ECO:0000256" key="2">
    <source>
        <dbReference type="PROSITE-ProRule" id="PRU00176"/>
    </source>
</evidence>
<feature type="region of interest" description="Disordered" evidence="3">
    <location>
        <begin position="118"/>
        <end position="157"/>
    </location>
</feature>
<dbReference type="Proteomes" id="UP001140949">
    <property type="component" value="Unassembled WGS sequence"/>
</dbReference>
<dbReference type="Gene3D" id="3.30.70.330">
    <property type="match status" value="1"/>
</dbReference>
<evidence type="ECO:0000313" key="6">
    <source>
        <dbReference type="EMBL" id="KAJ6846082.1"/>
    </source>
</evidence>
<dbReference type="CDD" id="cd21608">
    <property type="entry name" value="RRM2_NsCP33_like"/>
    <property type="match status" value="1"/>
</dbReference>
<keyword evidence="1 2" id="KW-0694">RNA-binding</keyword>
<proteinExistence type="predicted"/>
<gene>
    <name evidence="5" type="ORF">M6B38_121495</name>
    <name evidence="6" type="ORF">M6B38_278565</name>
</gene>
<dbReference type="AlphaFoldDB" id="A0AAX6HYT7"/>
<sequence length="157" mass="16137">MAFSNKLGCLLKQSISRNSLQSGIAPATYLFNSIRSMSSSKLFVGGLSVGTDDTSLKEAFDSFGYVTEARVITDRDSGRSRGFGFVSFDSKDSATTAMSSMDGKELHGRNIRVSYAQERQGAGGGGGFRGGYGSGGGGGSYGGGARGGYGGGFGDQE</sequence>
<dbReference type="EMBL" id="JANAVB010005599">
    <property type="protein sequence ID" value="KAJ6846082.1"/>
    <property type="molecule type" value="Genomic_DNA"/>
</dbReference>
<dbReference type="SMART" id="SM00360">
    <property type="entry name" value="RRM"/>
    <property type="match status" value="1"/>
</dbReference>
<protein>
    <submittedName>
        <fullName evidence="6">Glycine-rich RNA-binding protein 4, mitochondrial-like</fullName>
    </submittedName>
</protein>
<dbReference type="InterPro" id="IPR012677">
    <property type="entry name" value="Nucleotide-bd_a/b_plait_sf"/>
</dbReference>
<evidence type="ECO:0000313" key="5">
    <source>
        <dbReference type="EMBL" id="KAJ6837166.1"/>
    </source>
</evidence>
<dbReference type="Pfam" id="PF00076">
    <property type="entry name" value="RRM_1"/>
    <property type="match status" value="1"/>
</dbReference>
<evidence type="ECO:0000256" key="3">
    <source>
        <dbReference type="SAM" id="MobiDB-lite"/>
    </source>
</evidence>
<dbReference type="SUPFAM" id="SSF54928">
    <property type="entry name" value="RNA-binding domain, RBD"/>
    <property type="match status" value="1"/>
</dbReference>
<dbReference type="PANTHER" id="PTHR48027">
    <property type="entry name" value="HETEROGENEOUS NUCLEAR RIBONUCLEOPROTEIN 87F-RELATED"/>
    <property type="match status" value="1"/>
</dbReference>
<dbReference type="InterPro" id="IPR035979">
    <property type="entry name" value="RBD_domain_sf"/>
</dbReference>